<dbReference type="AlphaFoldDB" id="A0A0E9WKL4"/>
<name>A0A0E9WKL4_ANGAN</name>
<accession>A0A0E9WKL4</accession>
<organism evidence="1">
    <name type="scientific">Anguilla anguilla</name>
    <name type="common">European freshwater eel</name>
    <name type="synonym">Muraena anguilla</name>
    <dbReference type="NCBI Taxonomy" id="7936"/>
    <lineage>
        <taxon>Eukaryota</taxon>
        <taxon>Metazoa</taxon>
        <taxon>Chordata</taxon>
        <taxon>Craniata</taxon>
        <taxon>Vertebrata</taxon>
        <taxon>Euteleostomi</taxon>
        <taxon>Actinopterygii</taxon>
        <taxon>Neopterygii</taxon>
        <taxon>Teleostei</taxon>
        <taxon>Anguilliformes</taxon>
        <taxon>Anguillidae</taxon>
        <taxon>Anguilla</taxon>
    </lineage>
</organism>
<proteinExistence type="predicted"/>
<dbReference type="EMBL" id="GBXM01018554">
    <property type="protein sequence ID" value="JAH90023.1"/>
    <property type="molecule type" value="Transcribed_RNA"/>
</dbReference>
<reference evidence="1" key="1">
    <citation type="submission" date="2014-11" db="EMBL/GenBank/DDBJ databases">
        <authorList>
            <person name="Amaro Gonzalez C."/>
        </authorList>
    </citation>
    <scope>NUCLEOTIDE SEQUENCE</scope>
</reference>
<sequence length="39" mass="4321">MRYMAGKYCMCIPALGQAVTEVKEGMLPDLIMSEQSVIL</sequence>
<evidence type="ECO:0000313" key="1">
    <source>
        <dbReference type="EMBL" id="JAH90023.1"/>
    </source>
</evidence>
<protein>
    <submittedName>
        <fullName evidence="1">Uncharacterized protein</fullName>
    </submittedName>
</protein>
<reference evidence="1" key="2">
    <citation type="journal article" date="2015" name="Fish Shellfish Immunol.">
        <title>Early steps in the European eel (Anguilla anguilla)-Vibrio vulnificus interaction in the gills: Role of the RtxA13 toxin.</title>
        <authorList>
            <person name="Callol A."/>
            <person name="Pajuelo D."/>
            <person name="Ebbesson L."/>
            <person name="Teles M."/>
            <person name="MacKenzie S."/>
            <person name="Amaro C."/>
        </authorList>
    </citation>
    <scope>NUCLEOTIDE SEQUENCE</scope>
</reference>